<accession>A0A0A9D0N4</accession>
<evidence type="ECO:0000313" key="1">
    <source>
        <dbReference type="EMBL" id="JAD77307.1"/>
    </source>
</evidence>
<dbReference type="AlphaFoldDB" id="A0A0A9D0N4"/>
<dbReference type="EMBL" id="GBRH01220588">
    <property type="protein sequence ID" value="JAD77307.1"/>
    <property type="molecule type" value="Transcribed_RNA"/>
</dbReference>
<protein>
    <submittedName>
        <fullName evidence="1">Uncharacterized protein</fullName>
    </submittedName>
</protein>
<name>A0A0A9D0N4_ARUDO</name>
<reference evidence="1" key="2">
    <citation type="journal article" date="2015" name="Data Brief">
        <title>Shoot transcriptome of the giant reed, Arundo donax.</title>
        <authorList>
            <person name="Barrero R.A."/>
            <person name="Guerrero F.D."/>
            <person name="Moolhuijzen P."/>
            <person name="Goolsby J.A."/>
            <person name="Tidwell J."/>
            <person name="Bellgard S.E."/>
            <person name="Bellgard M.I."/>
        </authorList>
    </citation>
    <scope>NUCLEOTIDE SEQUENCE</scope>
    <source>
        <tissue evidence="1">Shoot tissue taken approximately 20 cm above the soil surface</tissue>
    </source>
</reference>
<proteinExistence type="predicted"/>
<organism evidence="1">
    <name type="scientific">Arundo donax</name>
    <name type="common">Giant reed</name>
    <name type="synonym">Donax arundinaceus</name>
    <dbReference type="NCBI Taxonomy" id="35708"/>
    <lineage>
        <taxon>Eukaryota</taxon>
        <taxon>Viridiplantae</taxon>
        <taxon>Streptophyta</taxon>
        <taxon>Embryophyta</taxon>
        <taxon>Tracheophyta</taxon>
        <taxon>Spermatophyta</taxon>
        <taxon>Magnoliopsida</taxon>
        <taxon>Liliopsida</taxon>
        <taxon>Poales</taxon>
        <taxon>Poaceae</taxon>
        <taxon>PACMAD clade</taxon>
        <taxon>Arundinoideae</taxon>
        <taxon>Arundineae</taxon>
        <taxon>Arundo</taxon>
    </lineage>
</organism>
<sequence>MISTRNSQMMRTKQPSVLTVFSLCAKNIVEKLNQKMVTICLRGEALKSGLKRCSRIQTTAPTKRKKAPVTAHISSVKGLRKAHSLELLAFTVETMTSPDSTYGCVKSTTRVRFVTIEMSPTVASK</sequence>
<reference evidence="1" key="1">
    <citation type="submission" date="2014-09" db="EMBL/GenBank/DDBJ databases">
        <authorList>
            <person name="Magalhaes I.L.F."/>
            <person name="Oliveira U."/>
            <person name="Santos F.R."/>
            <person name="Vidigal T.H.D.A."/>
            <person name="Brescovit A.D."/>
            <person name="Santos A.J."/>
        </authorList>
    </citation>
    <scope>NUCLEOTIDE SEQUENCE</scope>
    <source>
        <tissue evidence="1">Shoot tissue taken approximately 20 cm above the soil surface</tissue>
    </source>
</reference>